<dbReference type="EMBL" id="CP022752">
    <property type="protein sequence ID" value="ASU79114.1"/>
    <property type="molecule type" value="Genomic_DNA"/>
</dbReference>
<dbReference type="HOGENOM" id="CLU_2581781_0_0_11"/>
<dbReference type="InterPro" id="IPR048576">
    <property type="entry name" value="Rv2175c_wHTH"/>
</dbReference>
<dbReference type="KEGG" id="aey:CDG81_13390"/>
<accession>A0A099D482</accession>
<keyword evidence="5" id="KW-1185">Reference proteome</keyword>
<sequence>MRFAMSEVRRSDCYTIREVALILDVDPSRVSHAIRAGSLRAVLRSGRLLIPAKALMQALDGPTDRGETSTGSNRRSGGGL</sequence>
<protein>
    <submittedName>
        <fullName evidence="3">DNA-binding protein</fullName>
    </submittedName>
</protein>
<dbReference type="Proteomes" id="UP000029737">
    <property type="component" value="Unassembled WGS sequence"/>
</dbReference>
<keyword evidence="3" id="KW-0238">DNA-binding</keyword>
<dbReference type="GO" id="GO:0003677">
    <property type="term" value="F:DNA binding"/>
    <property type="evidence" value="ECO:0007669"/>
    <property type="project" value="UniProtKB-KW"/>
</dbReference>
<proteinExistence type="predicted"/>
<gene>
    <name evidence="3" type="ORF">CDG81_13390</name>
    <name evidence="4" type="ORF">IL38_16410</name>
</gene>
<evidence type="ECO:0000256" key="1">
    <source>
        <dbReference type="SAM" id="MobiDB-lite"/>
    </source>
</evidence>
<dbReference type="OrthoDB" id="3389529at2"/>
<dbReference type="RefSeq" id="WP_043575053.1">
    <property type="nucleotide sequence ID" value="NZ_CP022752.1"/>
</dbReference>
<dbReference type="Pfam" id="PF21531">
    <property type="entry name" value="Rv2175c_wHTH"/>
    <property type="match status" value="1"/>
</dbReference>
<dbReference type="Proteomes" id="UP000215043">
    <property type="component" value="Chromosome"/>
</dbReference>
<organism evidence="3 6">
    <name type="scientific">Actinopolyspora erythraea</name>
    <dbReference type="NCBI Taxonomy" id="414996"/>
    <lineage>
        <taxon>Bacteria</taxon>
        <taxon>Bacillati</taxon>
        <taxon>Actinomycetota</taxon>
        <taxon>Actinomycetes</taxon>
        <taxon>Actinopolysporales</taxon>
        <taxon>Actinopolysporaceae</taxon>
        <taxon>Actinopolyspora</taxon>
    </lineage>
</organism>
<feature type="region of interest" description="Disordered" evidence="1">
    <location>
        <begin position="59"/>
        <end position="80"/>
    </location>
</feature>
<evidence type="ECO:0000313" key="4">
    <source>
        <dbReference type="EMBL" id="KGI80607.1"/>
    </source>
</evidence>
<evidence type="ECO:0000313" key="6">
    <source>
        <dbReference type="Proteomes" id="UP000215043"/>
    </source>
</evidence>
<dbReference type="EMBL" id="JPMV01000029">
    <property type="protein sequence ID" value="KGI80607.1"/>
    <property type="molecule type" value="Genomic_DNA"/>
</dbReference>
<feature type="domain" description="DNA-binding protein Rv2175c wHTH" evidence="2">
    <location>
        <begin position="12"/>
        <end position="53"/>
    </location>
</feature>
<feature type="compositionally biased region" description="Low complexity" evidence="1">
    <location>
        <begin position="68"/>
        <end position="80"/>
    </location>
</feature>
<evidence type="ECO:0000259" key="2">
    <source>
        <dbReference type="Pfam" id="PF21531"/>
    </source>
</evidence>
<dbReference type="AlphaFoldDB" id="A0A099D482"/>
<evidence type="ECO:0000313" key="5">
    <source>
        <dbReference type="Proteomes" id="UP000029737"/>
    </source>
</evidence>
<reference evidence="3 6" key="2">
    <citation type="submission" date="2017-08" db="EMBL/GenBank/DDBJ databases">
        <title>The complete genome sequence of moderately halophilic actinomycete Actinopolyspora erythraea YIM 90600, the producer of novel erythromycin, novel actinopolysporins A-C and tubercidin.</title>
        <authorList>
            <person name="Yin M."/>
            <person name="Tang S."/>
        </authorList>
    </citation>
    <scope>NUCLEOTIDE SEQUENCE [LARGE SCALE GENOMIC DNA]</scope>
    <source>
        <strain evidence="3 6">YIM 90600</strain>
    </source>
</reference>
<reference evidence="4 5" key="1">
    <citation type="journal article" date="2014" name="PLoS ONE">
        <title>Identification and Characterization of a New Erythromycin Biosynthetic Gene Cluster in Actinopolyspora erythraea YIM90600, a Novel Erythronolide-Producing Halophilic Actinomycete Isolated from Salt Field.</title>
        <authorList>
            <person name="Chen D."/>
            <person name="Feng J."/>
            <person name="Huang L."/>
            <person name="Zhang Q."/>
            <person name="Wu J."/>
            <person name="Zhu X."/>
            <person name="Duan Y."/>
            <person name="Xu Z."/>
        </authorList>
    </citation>
    <scope>NUCLEOTIDE SEQUENCE [LARGE SCALE GENOMIC DNA]</scope>
    <source>
        <strain evidence="4 5">YIM90600</strain>
    </source>
</reference>
<evidence type="ECO:0000313" key="3">
    <source>
        <dbReference type="EMBL" id="ASU79114.1"/>
    </source>
</evidence>
<name>A0A099D482_9ACTN</name>